<name>A0AAV1UQ10_9STRA</name>
<dbReference type="InterPro" id="IPR025256">
    <property type="entry name" value="TM7S3/TM198-like_dom"/>
</dbReference>
<feature type="transmembrane region" description="Helical" evidence="7">
    <location>
        <begin position="134"/>
        <end position="155"/>
    </location>
</feature>
<evidence type="ECO:0000259" key="9">
    <source>
        <dbReference type="Pfam" id="PF13886"/>
    </source>
</evidence>
<feature type="domain" description="TM7S3/TM198-like" evidence="9">
    <location>
        <begin position="57"/>
        <end position="254"/>
    </location>
</feature>
<dbReference type="Pfam" id="PF13886">
    <property type="entry name" value="TM7S3_TM198"/>
    <property type="match status" value="1"/>
</dbReference>
<accession>A0AAV1UQ10</accession>
<evidence type="ECO:0000256" key="1">
    <source>
        <dbReference type="ARBA" id="ARBA00004141"/>
    </source>
</evidence>
<comment type="subcellular location">
    <subcellularLocation>
        <location evidence="1">Membrane</location>
        <topology evidence="1">Multi-pass membrane protein</topology>
    </subcellularLocation>
</comment>
<dbReference type="PANTHER" id="PTHR31247">
    <property type="entry name" value="TRANSMEMBRANE PROTEIN 198 FAMILY MEMBER"/>
    <property type="match status" value="1"/>
</dbReference>
<proteinExistence type="inferred from homology"/>
<dbReference type="PANTHER" id="PTHR31247:SF5">
    <property type="entry name" value="DUF4203 DOMAIN-CONTAINING PROTEIN"/>
    <property type="match status" value="1"/>
</dbReference>
<evidence type="ECO:0000313" key="11">
    <source>
        <dbReference type="Proteomes" id="UP001162060"/>
    </source>
</evidence>
<comment type="similarity">
    <text evidence="2">Belongs to the TMEM198 family.</text>
</comment>
<dbReference type="AlphaFoldDB" id="A0AAV1UQ10"/>
<evidence type="ECO:0000256" key="8">
    <source>
        <dbReference type="SAM" id="SignalP"/>
    </source>
</evidence>
<keyword evidence="3 7" id="KW-0812">Transmembrane</keyword>
<evidence type="ECO:0000313" key="10">
    <source>
        <dbReference type="EMBL" id="CAK7935144.1"/>
    </source>
</evidence>
<feature type="transmembrane region" description="Helical" evidence="7">
    <location>
        <begin position="104"/>
        <end position="127"/>
    </location>
</feature>
<evidence type="ECO:0000256" key="7">
    <source>
        <dbReference type="SAM" id="Phobius"/>
    </source>
</evidence>
<feature type="transmembrane region" description="Helical" evidence="7">
    <location>
        <begin position="52"/>
        <end position="71"/>
    </location>
</feature>
<keyword evidence="5 7" id="KW-0472">Membrane</keyword>
<evidence type="ECO:0000256" key="5">
    <source>
        <dbReference type="ARBA" id="ARBA00023136"/>
    </source>
</evidence>
<feature type="chain" id="PRO_5043942853" description="Transmembrane protein 198" evidence="8">
    <location>
        <begin position="29"/>
        <end position="298"/>
    </location>
</feature>
<protein>
    <recommendedName>
        <fullName evidence="6">Transmembrane protein 198</fullName>
    </recommendedName>
</protein>
<feature type="transmembrane region" description="Helical" evidence="7">
    <location>
        <begin position="235"/>
        <end position="254"/>
    </location>
</feature>
<dbReference type="Proteomes" id="UP001162060">
    <property type="component" value="Unassembled WGS sequence"/>
</dbReference>
<feature type="transmembrane region" description="Helical" evidence="7">
    <location>
        <begin position="161"/>
        <end position="179"/>
    </location>
</feature>
<organism evidence="10 11">
    <name type="scientific">Peronospora matthiolae</name>
    <dbReference type="NCBI Taxonomy" id="2874970"/>
    <lineage>
        <taxon>Eukaryota</taxon>
        <taxon>Sar</taxon>
        <taxon>Stramenopiles</taxon>
        <taxon>Oomycota</taxon>
        <taxon>Peronosporomycetes</taxon>
        <taxon>Peronosporales</taxon>
        <taxon>Peronosporaceae</taxon>
        <taxon>Peronospora</taxon>
    </lineage>
</organism>
<evidence type="ECO:0000256" key="4">
    <source>
        <dbReference type="ARBA" id="ARBA00022989"/>
    </source>
</evidence>
<sequence length="298" mass="31931">MQQSSALHFHPVTSILLLLLMSYRPLQAESADVASDTVKSIFDSADGIEIGGSVLAIAAIAVGAMMISIGYRFFRATLFVIGFVYGGVGLAIAVEHIFDGESWVVTASWIAFGVGGLICGILVTALYSLGIFAAGAAGGVVLAMMIHNSAGYRIYANHPQVVLILLCVVIGLLGGVLAIKLEKPVLITATSLFGAAILVWGVGYFAGDFPSSNDLKHYATRDINGDWIYSIPDAWWVYLAAILMLFVLGLFIQFRKTGHGVMHHNSHAIKRRSESQHYVEASSPQPQHVRFGDPGSHV</sequence>
<feature type="transmembrane region" description="Helical" evidence="7">
    <location>
        <begin position="78"/>
        <end position="98"/>
    </location>
</feature>
<comment type="caution">
    <text evidence="10">The sequence shown here is derived from an EMBL/GenBank/DDBJ whole genome shotgun (WGS) entry which is preliminary data.</text>
</comment>
<evidence type="ECO:0000256" key="2">
    <source>
        <dbReference type="ARBA" id="ARBA00006244"/>
    </source>
</evidence>
<gene>
    <name evidence="10" type="ORF">PM001_LOCUS20294</name>
</gene>
<dbReference type="EMBL" id="CAKLBY020000221">
    <property type="protein sequence ID" value="CAK7935144.1"/>
    <property type="molecule type" value="Genomic_DNA"/>
</dbReference>
<feature type="transmembrane region" description="Helical" evidence="7">
    <location>
        <begin position="186"/>
        <end position="206"/>
    </location>
</feature>
<dbReference type="InterPro" id="IPR040236">
    <property type="entry name" value="TMEM198"/>
</dbReference>
<reference evidence="10" key="1">
    <citation type="submission" date="2024-01" db="EMBL/GenBank/DDBJ databases">
        <authorList>
            <person name="Webb A."/>
        </authorList>
    </citation>
    <scope>NUCLEOTIDE SEQUENCE</scope>
    <source>
        <strain evidence="10">Pm1</strain>
    </source>
</reference>
<keyword evidence="8" id="KW-0732">Signal</keyword>
<feature type="signal peptide" evidence="8">
    <location>
        <begin position="1"/>
        <end position="28"/>
    </location>
</feature>
<dbReference type="GO" id="GO:0005886">
    <property type="term" value="C:plasma membrane"/>
    <property type="evidence" value="ECO:0007669"/>
    <property type="project" value="TreeGrafter"/>
</dbReference>
<evidence type="ECO:0000256" key="6">
    <source>
        <dbReference type="ARBA" id="ARBA00049737"/>
    </source>
</evidence>
<keyword evidence="4 7" id="KW-1133">Transmembrane helix</keyword>
<evidence type="ECO:0000256" key="3">
    <source>
        <dbReference type="ARBA" id="ARBA00022692"/>
    </source>
</evidence>